<dbReference type="EMBL" id="BK015547">
    <property type="protein sequence ID" value="DAE12317.1"/>
    <property type="molecule type" value="Genomic_DNA"/>
</dbReference>
<name>A0A8S5Q0X7_9CAUD</name>
<evidence type="ECO:0000313" key="1">
    <source>
        <dbReference type="EMBL" id="DAE12317.1"/>
    </source>
</evidence>
<protein>
    <submittedName>
        <fullName evidence="1">Uncharacterized protein</fullName>
    </submittedName>
</protein>
<accession>A0A8S5Q0X7</accession>
<sequence>MLFQINYNLCKEFPAFTPFEIGKSKYHEVILLYSDVRREQIRQEKEENRKTKVVNGKRIPKRRAKDNWF</sequence>
<reference evidence="1" key="1">
    <citation type="journal article" date="2021" name="Proc. Natl. Acad. Sci. U.S.A.">
        <title>A Catalog of Tens of Thousands of Viruses from Human Metagenomes Reveals Hidden Associations with Chronic Diseases.</title>
        <authorList>
            <person name="Tisza M.J."/>
            <person name="Buck C.B."/>
        </authorList>
    </citation>
    <scope>NUCLEOTIDE SEQUENCE</scope>
    <source>
        <strain evidence="1">CtQYc56</strain>
    </source>
</reference>
<organism evidence="1">
    <name type="scientific">Myoviridae sp. ctQYc56</name>
    <dbReference type="NCBI Taxonomy" id="2825100"/>
    <lineage>
        <taxon>Viruses</taxon>
        <taxon>Duplodnaviria</taxon>
        <taxon>Heunggongvirae</taxon>
        <taxon>Uroviricota</taxon>
        <taxon>Caudoviricetes</taxon>
    </lineage>
</organism>
<proteinExistence type="predicted"/>